<evidence type="ECO:0000313" key="2">
    <source>
        <dbReference type="Proteomes" id="UP000252519"/>
    </source>
</evidence>
<protein>
    <submittedName>
        <fullName evidence="1">Uncharacterized protein</fullName>
    </submittedName>
</protein>
<dbReference type="Proteomes" id="UP000252519">
    <property type="component" value="Unassembled WGS sequence"/>
</dbReference>
<reference evidence="1 2" key="1">
    <citation type="submission" date="2014-10" db="EMBL/GenBank/DDBJ databases">
        <title>Draft genome of the hookworm Ancylostoma caninum.</title>
        <authorList>
            <person name="Mitreva M."/>
        </authorList>
    </citation>
    <scope>NUCLEOTIDE SEQUENCE [LARGE SCALE GENOMIC DNA]</scope>
    <source>
        <strain evidence="1 2">Baltimore</strain>
    </source>
</reference>
<accession>A0A368GNT8</accession>
<evidence type="ECO:0000313" key="1">
    <source>
        <dbReference type="EMBL" id="RCN46031.1"/>
    </source>
</evidence>
<organism evidence="1 2">
    <name type="scientific">Ancylostoma caninum</name>
    <name type="common">Dog hookworm</name>
    <dbReference type="NCBI Taxonomy" id="29170"/>
    <lineage>
        <taxon>Eukaryota</taxon>
        <taxon>Metazoa</taxon>
        <taxon>Ecdysozoa</taxon>
        <taxon>Nematoda</taxon>
        <taxon>Chromadorea</taxon>
        <taxon>Rhabditida</taxon>
        <taxon>Rhabditina</taxon>
        <taxon>Rhabditomorpha</taxon>
        <taxon>Strongyloidea</taxon>
        <taxon>Ancylostomatidae</taxon>
        <taxon>Ancylostomatinae</taxon>
        <taxon>Ancylostoma</taxon>
    </lineage>
</organism>
<dbReference type="AlphaFoldDB" id="A0A368GNT8"/>
<proteinExistence type="predicted"/>
<name>A0A368GNT8_ANCCA</name>
<sequence>MGRTFPRFLWRQVNLCSSCFILPITSFHSGSAISTHYRSTRSSALLWYTSVQPGPIRCIHRRGDLERFEKRSLGAFRYFAR</sequence>
<dbReference type="EMBL" id="JOJR01000088">
    <property type="protein sequence ID" value="RCN46031.1"/>
    <property type="molecule type" value="Genomic_DNA"/>
</dbReference>
<comment type="caution">
    <text evidence="1">The sequence shown here is derived from an EMBL/GenBank/DDBJ whole genome shotgun (WGS) entry which is preliminary data.</text>
</comment>
<gene>
    <name evidence="1" type="ORF">ANCCAN_07978</name>
</gene>
<keyword evidence="2" id="KW-1185">Reference proteome</keyword>